<dbReference type="SUPFAM" id="SSF56112">
    <property type="entry name" value="Protein kinase-like (PK-like)"/>
    <property type="match status" value="1"/>
</dbReference>
<dbReference type="InterPro" id="IPR050154">
    <property type="entry name" value="UbiB_kinase"/>
</dbReference>
<protein>
    <recommendedName>
        <fullName evidence="3">ABC1 atypical kinase-like domain-containing protein</fullName>
    </recommendedName>
</protein>
<accession>A0A518D9Y1</accession>
<evidence type="ECO:0000256" key="2">
    <source>
        <dbReference type="SAM" id="Phobius"/>
    </source>
</evidence>
<name>A0A518D9Y1_9BACT</name>
<dbReference type="GO" id="GO:0016740">
    <property type="term" value="F:transferase activity"/>
    <property type="evidence" value="ECO:0007669"/>
    <property type="project" value="UniProtKB-KW"/>
</dbReference>
<dbReference type="OrthoDB" id="9795390at2"/>
<dbReference type="RefSeq" id="WP_145283056.1">
    <property type="nucleotide sequence ID" value="NZ_CP036291.1"/>
</dbReference>
<dbReference type="Proteomes" id="UP000317429">
    <property type="component" value="Chromosome"/>
</dbReference>
<keyword evidence="5" id="KW-1185">Reference proteome</keyword>
<evidence type="ECO:0000313" key="5">
    <source>
        <dbReference type="Proteomes" id="UP000317429"/>
    </source>
</evidence>
<comment type="similarity">
    <text evidence="1">Belongs to the protein kinase superfamily. ADCK protein kinase family.</text>
</comment>
<dbReference type="AlphaFoldDB" id="A0A518D9Y1"/>
<dbReference type="Pfam" id="PF03109">
    <property type="entry name" value="ABC1"/>
    <property type="match status" value="1"/>
</dbReference>
<dbReference type="PANTHER" id="PTHR10566">
    <property type="entry name" value="CHAPERONE-ACTIVITY OF BC1 COMPLEX CABC1 -RELATED"/>
    <property type="match status" value="1"/>
</dbReference>
<dbReference type="KEGG" id="pnd:Pla175_16640"/>
<dbReference type="InterPro" id="IPR011009">
    <property type="entry name" value="Kinase-like_dom_sf"/>
</dbReference>
<keyword evidence="4" id="KW-0808">Transferase</keyword>
<organism evidence="4 5">
    <name type="scientific">Pirellulimonas nuda</name>
    <dbReference type="NCBI Taxonomy" id="2528009"/>
    <lineage>
        <taxon>Bacteria</taxon>
        <taxon>Pseudomonadati</taxon>
        <taxon>Planctomycetota</taxon>
        <taxon>Planctomycetia</taxon>
        <taxon>Pirellulales</taxon>
        <taxon>Lacipirellulaceae</taxon>
        <taxon>Pirellulimonas</taxon>
    </lineage>
</organism>
<feature type="domain" description="ABC1 atypical kinase-like" evidence="3">
    <location>
        <begin position="96"/>
        <end position="339"/>
    </location>
</feature>
<gene>
    <name evidence="4" type="primary">ubiB</name>
    <name evidence="4" type="ORF">Pla175_16640</name>
</gene>
<reference evidence="4 5" key="1">
    <citation type="submission" date="2019-02" db="EMBL/GenBank/DDBJ databases">
        <title>Deep-cultivation of Planctomycetes and their phenomic and genomic characterization uncovers novel biology.</title>
        <authorList>
            <person name="Wiegand S."/>
            <person name="Jogler M."/>
            <person name="Boedeker C."/>
            <person name="Pinto D."/>
            <person name="Vollmers J."/>
            <person name="Rivas-Marin E."/>
            <person name="Kohn T."/>
            <person name="Peeters S.H."/>
            <person name="Heuer A."/>
            <person name="Rast P."/>
            <person name="Oberbeckmann S."/>
            <person name="Bunk B."/>
            <person name="Jeske O."/>
            <person name="Meyerdierks A."/>
            <person name="Storesund J.E."/>
            <person name="Kallscheuer N."/>
            <person name="Luecker S."/>
            <person name="Lage O.M."/>
            <person name="Pohl T."/>
            <person name="Merkel B.J."/>
            <person name="Hornburger P."/>
            <person name="Mueller R.-W."/>
            <person name="Bruemmer F."/>
            <person name="Labrenz M."/>
            <person name="Spormann A.M."/>
            <person name="Op den Camp H."/>
            <person name="Overmann J."/>
            <person name="Amann R."/>
            <person name="Jetten M.S.M."/>
            <person name="Mascher T."/>
            <person name="Medema M.H."/>
            <person name="Devos D.P."/>
            <person name="Kaster A.-K."/>
            <person name="Ovreas L."/>
            <person name="Rohde M."/>
            <person name="Galperin M.Y."/>
            <person name="Jogler C."/>
        </authorList>
    </citation>
    <scope>NUCLEOTIDE SEQUENCE [LARGE SCALE GENOMIC DNA]</scope>
    <source>
        <strain evidence="4 5">Pla175</strain>
    </source>
</reference>
<dbReference type="EMBL" id="CP036291">
    <property type="protein sequence ID" value="QDU88289.1"/>
    <property type="molecule type" value="Genomic_DNA"/>
</dbReference>
<dbReference type="InterPro" id="IPR004147">
    <property type="entry name" value="ABC1_dom"/>
</dbReference>
<evidence type="ECO:0000259" key="3">
    <source>
        <dbReference type="Pfam" id="PF03109"/>
    </source>
</evidence>
<keyword evidence="2" id="KW-1133">Transmembrane helix</keyword>
<dbReference type="CDD" id="cd05121">
    <property type="entry name" value="ABC1_ADCK3-like"/>
    <property type="match status" value="1"/>
</dbReference>
<evidence type="ECO:0000256" key="1">
    <source>
        <dbReference type="ARBA" id="ARBA00009670"/>
    </source>
</evidence>
<dbReference type="PANTHER" id="PTHR10566:SF113">
    <property type="entry name" value="PROTEIN ACTIVITY OF BC1 COMPLEX KINASE 7, CHLOROPLASTIC"/>
    <property type="match status" value="1"/>
</dbReference>
<evidence type="ECO:0000313" key="4">
    <source>
        <dbReference type="EMBL" id="QDU88289.1"/>
    </source>
</evidence>
<keyword evidence="2" id="KW-0812">Transmembrane</keyword>
<proteinExistence type="inferred from homology"/>
<sequence>MKITSIPQIYRNLNRWREIVQVLSRHGLANLFSGFELPLSGMLFGGREEESAHKLSRDARIRLALEELGPTFVKLGQILSTRPDLVGPELAAELSKLQSDAASDPADQIRQTIEDDLGKTIEEAFAEFDPTPIASASIGQVHRARTLAGDDVAVKVQHTSIQQRVMVDTEILVGLGQLAERVPELAAYRPAATAVEFQKTIRRELDFKHERRRIEQFAGYFRGDPRLCIPRVYPELSTRRVLTLQWLEGRKFSDPRLSEVEGVCVQKLARDGADVFLEMVFRYGAYHADPHPGNLLAMPGGVIGLLDFGMVGRLGERLREDLEDMLIAVNMQDATQLARLVARVGSAPPNLDEEALAVDLDDFIEFYGSQSVGGFALSEALLELVRIIRKYHIMLPSPVAMLVKLVVMLEGTSRLLSPDFSLLDIIGAHQRRMIRQRLSPMRQFRKAARIYSEVEQLVEVAPRRLRAILQQVESGTFDVHLDHRGLEPSVNRLVLGMMSSALFLGASLLLSRNVWPLYGVSAPGAVGFLLSGYLGARVLHAIGKSGRLERDKPKRK</sequence>
<keyword evidence="2" id="KW-0472">Membrane</keyword>
<feature type="transmembrane region" description="Helical" evidence="2">
    <location>
        <begin position="517"/>
        <end position="539"/>
    </location>
</feature>